<dbReference type="SUPFAM" id="SSF51735">
    <property type="entry name" value="NAD(P)-binding Rossmann-fold domains"/>
    <property type="match status" value="1"/>
</dbReference>
<dbReference type="AlphaFoldDB" id="A0A423PMT9"/>
<dbReference type="SMART" id="SM00829">
    <property type="entry name" value="PKS_ER"/>
    <property type="match status" value="1"/>
</dbReference>
<evidence type="ECO:0000259" key="1">
    <source>
        <dbReference type="SMART" id="SM00829"/>
    </source>
</evidence>
<dbReference type="Pfam" id="PF08240">
    <property type="entry name" value="ADH_N"/>
    <property type="match status" value="1"/>
</dbReference>
<dbReference type="NCBIfam" id="TIGR02823">
    <property type="entry name" value="oxido_YhdH"/>
    <property type="match status" value="1"/>
</dbReference>
<dbReference type="InterPro" id="IPR014188">
    <property type="entry name" value="Acrylyl-CoA_reductase_AcuI"/>
</dbReference>
<proteinExistence type="predicted"/>
<dbReference type="CDD" id="cd05280">
    <property type="entry name" value="MDR_yhdh_yhfp"/>
    <property type="match status" value="1"/>
</dbReference>
<feature type="domain" description="Enoyl reductase (ER)" evidence="1">
    <location>
        <begin position="15"/>
        <end position="324"/>
    </location>
</feature>
<dbReference type="Gene3D" id="3.40.50.720">
    <property type="entry name" value="NAD(P)-binding Rossmann-like Domain"/>
    <property type="match status" value="1"/>
</dbReference>
<keyword evidence="3" id="KW-1185">Reference proteome</keyword>
<dbReference type="Gene3D" id="3.90.180.10">
    <property type="entry name" value="Medium-chain alcohol dehydrogenases, catalytic domain"/>
    <property type="match status" value="1"/>
</dbReference>
<dbReference type="InterPro" id="IPR036291">
    <property type="entry name" value="NAD(P)-bd_dom_sf"/>
</dbReference>
<gene>
    <name evidence="2" type="ORF">SAOR_09775</name>
</gene>
<dbReference type="InterPro" id="IPR013149">
    <property type="entry name" value="ADH-like_C"/>
</dbReference>
<sequence length="328" mass="34382">MKALRIVDTDDGTRGELTDVALDTLSEGDVVIKARYSSLNFKDALAITGQGKIARKRPLNAGIDVAGTVESSEDARFSPGDEVLVTGWFLSETRDGGLAEYVRVPADCVTARPEGLSLWETMAIGTAGFTAGMAIKRMRDNFQAPEQGPVVVTGATGGVGMFAIDMLAGAGYEVIAVSRKAEQHGDFLRQLGATDVIGPEALDLEGKPMGKPVYAGGIDAVGGELLANLLGHVHPYGNVAAIGLAGSPKLPTMVLPFILRGVSLLGIHSVECPPAWREQIWAAMAGADKPSHLDSIATQTVGLRDVFDVCEAIMAGRNTGRTVVDIQA</sequence>
<dbReference type="InterPro" id="IPR011032">
    <property type="entry name" value="GroES-like_sf"/>
</dbReference>
<reference evidence="2 3" key="1">
    <citation type="submission" date="2013-10" db="EMBL/GenBank/DDBJ databases">
        <title>Salinisphaera orenii MK-B5 Genome Sequencing.</title>
        <authorList>
            <person name="Lai Q."/>
            <person name="Li C."/>
            <person name="Shao Z."/>
        </authorList>
    </citation>
    <scope>NUCLEOTIDE SEQUENCE [LARGE SCALE GENOMIC DNA]</scope>
    <source>
        <strain evidence="2 3">MK-B5</strain>
    </source>
</reference>
<protein>
    <submittedName>
        <fullName evidence="2">Quinone oxidoreductase</fullName>
    </submittedName>
</protein>
<dbReference type="Pfam" id="PF00107">
    <property type="entry name" value="ADH_zinc_N"/>
    <property type="match status" value="1"/>
</dbReference>
<dbReference type="InterPro" id="IPR020843">
    <property type="entry name" value="ER"/>
</dbReference>
<accession>A0A423PMT9</accession>
<dbReference type="SUPFAM" id="SSF50129">
    <property type="entry name" value="GroES-like"/>
    <property type="match status" value="1"/>
</dbReference>
<evidence type="ECO:0000313" key="3">
    <source>
        <dbReference type="Proteomes" id="UP000283993"/>
    </source>
</evidence>
<comment type="caution">
    <text evidence="2">The sequence shown here is derived from an EMBL/GenBank/DDBJ whole genome shotgun (WGS) entry which is preliminary data.</text>
</comment>
<dbReference type="GO" id="GO:0043957">
    <property type="term" value="F:acryloyl-CoA reductase (NADPH) activity"/>
    <property type="evidence" value="ECO:0007669"/>
    <property type="project" value="TreeGrafter"/>
</dbReference>
<organism evidence="2 3">
    <name type="scientific">Salinisphaera orenii MK-B5</name>
    <dbReference type="NCBI Taxonomy" id="856730"/>
    <lineage>
        <taxon>Bacteria</taxon>
        <taxon>Pseudomonadati</taxon>
        <taxon>Pseudomonadota</taxon>
        <taxon>Gammaproteobacteria</taxon>
        <taxon>Salinisphaerales</taxon>
        <taxon>Salinisphaeraceae</taxon>
        <taxon>Salinisphaera</taxon>
    </lineage>
</organism>
<dbReference type="EMBL" id="AYKH01000017">
    <property type="protein sequence ID" value="ROO26935.1"/>
    <property type="molecule type" value="Genomic_DNA"/>
</dbReference>
<dbReference type="Proteomes" id="UP000283993">
    <property type="component" value="Unassembled WGS sequence"/>
</dbReference>
<name>A0A423PMT9_9GAMM</name>
<dbReference type="RefSeq" id="WP_123590236.1">
    <property type="nucleotide sequence ID" value="NZ_AYKH01000017.1"/>
</dbReference>
<dbReference type="InterPro" id="IPR051397">
    <property type="entry name" value="Zn-ADH-like_protein"/>
</dbReference>
<evidence type="ECO:0000313" key="2">
    <source>
        <dbReference type="EMBL" id="ROO26935.1"/>
    </source>
</evidence>
<dbReference type="PANTHER" id="PTHR43677">
    <property type="entry name" value="SHORT-CHAIN DEHYDROGENASE/REDUCTASE"/>
    <property type="match status" value="1"/>
</dbReference>
<dbReference type="InterPro" id="IPR013154">
    <property type="entry name" value="ADH-like_N"/>
</dbReference>
<dbReference type="PANTHER" id="PTHR43677:SF1">
    <property type="entry name" value="ACRYLYL-COA REDUCTASE ACUI-RELATED"/>
    <property type="match status" value="1"/>
</dbReference>